<dbReference type="Proteomes" id="UP001610563">
    <property type="component" value="Unassembled WGS sequence"/>
</dbReference>
<comment type="caution">
    <text evidence="5">The sequence shown here is derived from an EMBL/GenBank/DDBJ whole genome shotgun (WGS) entry which is preliminary data.</text>
</comment>
<protein>
    <recommendedName>
        <fullName evidence="7">UDP-glucosyl transferase family protein</fullName>
    </recommendedName>
</protein>
<keyword evidence="1 3" id="KW-0328">Glycosyltransferase</keyword>
<dbReference type="SUPFAM" id="SSF53756">
    <property type="entry name" value="UDP-Glycosyltransferase/glycogen phosphorylase"/>
    <property type="match status" value="1"/>
</dbReference>
<name>A0ABR4FXY9_9EURO</name>
<sequence>MTILSAERAPSRKILAVVTVGRYTCAGTYNLGSDLLRVFLISAWTAPILEICRILHTRGHTIEFACLEGHEHLATPHAFVSKIHVVGRNMSVEEDKSLYRLFDESDAATADGRKGTFRALQFFHCWWPETFQTLKALVSNPEHRPDFILADLLADACIDIMNEFNIPLAVHYPQMPIQMAPQKYIPGMPGAQLKHLSSEHASLWDRLKEEYHVLQLLFAMKDYILFQRKMRRTLGLGPRPPPRKPDYLVLVNSFFGLEVPKDLPPLMIPVGPVMADTFPSLEPSLGLAEFLNTHKKVIYVAFGSHVELPGWRVCRLIHGLDQALKAGDIDGVIWAWKNPKPILEESEAADTAGFADSKIDYNAVLNNEDERIRIMHWAPQRAILEHPSTCLYLSHCGASSTMEAVYHGVPVVAMPVYGDQLANGKRLEAADVGINMNRNTFTPEDLARNISRIVRDENGLFARNVLRLQRIATANSRRKHVAADRIEEVMYDSELRFGEGDNKGIELRPTHLQTPDSRMSWIRANNLDLYLVCLAFVAVPVGVVRWVGKLWFA</sequence>
<dbReference type="CDD" id="cd03784">
    <property type="entry name" value="GT1_Gtf-like"/>
    <property type="match status" value="1"/>
</dbReference>
<dbReference type="InterPro" id="IPR035595">
    <property type="entry name" value="UDP_glycos_trans_CS"/>
</dbReference>
<keyword evidence="4" id="KW-0472">Membrane</keyword>
<evidence type="ECO:0000256" key="3">
    <source>
        <dbReference type="RuleBase" id="RU003718"/>
    </source>
</evidence>
<dbReference type="InterPro" id="IPR050271">
    <property type="entry name" value="UDP-glycosyltransferase"/>
</dbReference>
<organism evidence="5 6">
    <name type="scientific">Aspergillus keveii</name>
    <dbReference type="NCBI Taxonomy" id="714993"/>
    <lineage>
        <taxon>Eukaryota</taxon>
        <taxon>Fungi</taxon>
        <taxon>Dikarya</taxon>
        <taxon>Ascomycota</taxon>
        <taxon>Pezizomycotina</taxon>
        <taxon>Eurotiomycetes</taxon>
        <taxon>Eurotiomycetidae</taxon>
        <taxon>Eurotiales</taxon>
        <taxon>Aspergillaceae</taxon>
        <taxon>Aspergillus</taxon>
        <taxon>Aspergillus subgen. Nidulantes</taxon>
    </lineage>
</organism>
<comment type="similarity">
    <text evidence="3">Belongs to the UDP-glycosyltransferase family.</text>
</comment>
<evidence type="ECO:0000313" key="6">
    <source>
        <dbReference type="Proteomes" id="UP001610563"/>
    </source>
</evidence>
<dbReference type="Gene3D" id="3.40.50.2000">
    <property type="entry name" value="Glycogen Phosphorylase B"/>
    <property type="match status" value="2"/>
</dbReference>
<dbReference type="PANTHER" id="PTHR48043:SF145">
    <property type="entry name" value="FI06409P-RELATED"/>
    <property type="match status" value="1"/>
</dbReference>
<keyword evidence="2 3" id="KW-0808">Transferase</keyword>
<keyword evidence="6" id="KW-1185">Reference proteome</keyword>
<dbReference type="EMBL" id="JBFTWV010000084">
    <property type="protein sequence ID" value="KAL2788126.1"/>
    <property type="molecule type" value="Genomic_DNA"/>
</dbReference>
<dbReference type="Pfam" id="PF00201">
    <property type="entry name" value="UDPGT"/>
    <property type="match status" value="1"/>
</dbReference>
<evidence type="ECO:0000313" key="5">
    <source>
        <dbReference type="EMBL" id="KAL2788126.1"/>
    </source>
</evidence>
<evidence type="ECO:0000256" key="4">
    <source>
        <dbReference type="SAM" id="Phobius"/>
    </source>
</evidence>
<reference evidence="5 6" key="1">
    <citation type="submission" date="2024-07" db="EMBL/GenBank/DDBJ databases">
        <title>Section-level genome sequencing and comparative genomics of Aspergillus sections Usti and Cavernicolus.</title>
        <authorList>
            <consortium name="Lawrence Berkeley National Laboratory"/>
            <person name="Nybo J.L."/>
            <person name="Vesth T.C."/>
            <person name="Theobald S."/>
            <person name="Frisvad J.C."/>
            <person name="Larsen T.O."/>
            <person name="Kjaerboelling I."/>
            <person name="Rothschild-Mancinelli K."/>
            <person name="Lyhne E.K."/>
            <person name="Kogle M.E."/>
            <person name="Barry K."/>
            <person name="Clum A."/>
            <person name="Na H."/>
            <person name="Ledsgaard L."/>
            <person name="Lin J."/>
            <person name="Lipzen A."/>
            <person name="Kuo A."/>
            <person name="Riley R."/>
            <person name="Mondo S."/>
            <person name="Labutti K."/>
            <person name="Haridas S."/>
            <person name="Pangalinan J."/>
            <person name="Salamov A.A."/>
            <person name="Simmons B.A."/>
            <person name="Magnuson J.K."/>
            <person name="Chen J."/>
            <person name="Drula E."/>
            <person name="Henrissat B."/>
            <person name="Wiebenga A."/>
            <person name="Lubbers R.J."/>
            <person name="Gomes A.C."/>
            <person name="Makela M.R."/>
            <person name="Stajich J."/>
            <person name="Grigoriev I.V."/>
            <person name="Mortensen U.H."/>
            <person name="De Vries R.P."/>
            <person name="Baker S.E."/>
            <person name="Andersen M.R."/>
        </authorList>
    </citation>
    <scope>NUCLEOTIDE SEQUENCE [LARGE SCALE GENOMIC DNA]</scope>
    <source>
        <strain evidence="5 6">CBS 209.92</strain>
    </source>
</reference>
<dbReference type="InterPro" id="IPR002213">
    <property type="entry name" value="UDP_glucos_trans"/>
</dbReference>
<gene>
    <name evidence="5" type="ORF">BJX66DRAFT_264001</name>
</gene>
<evidence type="ECO:0000256" key="2">
    <source>
        <dbReference type="ARBA" id="ARBA00022679"/>
    </source>
</evidence>
<feature type="transmembrane region" description="Helical" evidence="4">
    <location>
        <begin position="529"/>
        <end position="548"/>
    </location>
</feature>
<proteinExistence type="inferred from homology"/>
<dbReference type="PROSITE" id="PS00375">
    <property type="entry name" value="UDPGT"/>
    <property type="match status" value="1"/>
</dbReference>
<evidence type="ECO:0000256" key="1">
    <source>
        <dbReference type="ARBA" id="ARBA00022676"/>
    </source>
</evidence>
<evidence type="ECO:0008006" key="7">
    <source>
        <dbReference type="Google" id="ProtNLM"/>
    </source>
</evidence>
<keyword evidence="4" id="KW-1133">Transmembrane helix</keyword>
<keyword evidence="4" id="KW-0812">Transmembrane</keyword>
<accession>A0ABR4FXY9</accession>
<dbReference type="PANTHER" id="PTHR48043">
    <property type="entry name" value="EG:EG0003.4 PROTEIN-RELATED"/>
    <property type="match status" value="1"/>
</dbReference>